<organism evidence="1 2">
    <name type="scientific">Psophocarpus tetragonolobus</name>
    <name type="common">Winged bean</name>
    <name type="synonym">Dolichos tetragonolobus</name>
    <dbReference type="NCBI Taxonomy" id="3891"/>
    <lineage>
        <taxon>Eukaryota</taxon>
        <taxon>Viridiplantae</taxon>
        <taxon>Streptophyta</taxon>
        <taxon>Embryophyta</taxon>
        <taxon>Tracheophyta</taxon>
        <taxon>Spermatophyta</taxon>
        <taxon>Magnoliopsida</taxon>
        <taxon>eudicotyledons</taxon>
        <taxon>Gunneridae</taxon>
        <taxon>Pentapetalae</taxon>
        <taxon>rosids</taxon>
        <taxon>fabids</taxon>
        <taxon>Fabales</taxon>
        <taxon>Fabaceae</taxon>
        <taxon>Papilionoideae</taxon>
        <taxon>50 kb inversion clade</taxon>
        <taxon>NPAAA clade</taxon>
        <taxon>indigoferoid/millettioid clade</taxon>
        <taxon>Phaseoleae</taxon>
        <taxon>Psophocarpus</taxon>
    </lineage>
</organism>
<name>A0AAN9SSI4_PSOTE</name>
<dbReference type="EMBL" id="JAYMYS010000003">
    <property type="protein sequence ID" value="KAK7401916.1"/>
    <property type="molecule type" value="Genomic_DNA"/>
</dbReference>
<protein>
    <submittedName>
        <fullName evidence="1">Uncharacterized protein</fullName>
    </submittedName>
</protein>
<dbReference type="Proteomes" id="UP001386955">
    <property type="component" value="Unassembled WGS sequence"/>
</dbReference>
<sequence length="91" mass="10125">MLPWLAFEHMIPNLELTKLIAQKGYEISFLVEVIGVRGDVAMVGMGVTDEVKAREEHVEGKVAVDQGGDITRACFEEGKNEGKKSIFEMEK</sequence>
<evidence type="ECO:0000313" key="2">
    <source>
        <dbReference type="Proteomes" id="UP001386955"/>
    </source>
</evidence>
<accession>A0AAN9SSI4</accession>
<keyword evidence="2" id="KW-1185">Reference proteome</keyword>
<reference evidence="1 2" key="1">
    <citation type="submission" date="2024-01" db="EMBL/GenBank/DDBJ databases">
        <title>The genomes of 5 underutilized Papilionoideae crops provide insights into root nodulation and disease resistanc.</title>
        <authorList>
            <person name="Jiang F."/>
        </authorList>
    </citation>
    <scope>NUCLEOTIDE SEQUENCE [LARGE SCALE GENOMIC DNA]</scope>
    <source>
        <strain evidence="1">DUOXIRENSHENG_FW03</strain>
        <tissue evidence="1">Leaves</tissue>
    </source>
</reference>
<evidence type="ECO:0000313" key="1">
    <source>
        <dbReference type="EMBL" id="KAK7401916.1"/>
    </source>
</evidence>
<gene>
    <name evidence="1" type="ORF">VNO78_13781</name>
</gene>
<proteinExistence type="predicted"/>
<comment type="caution">
    <text evidence="1">The sequence shown here is derived from an EMBL/GenBank/DDBJ whole genome shotgun (WGS) entry which is preliminary data.</text>
</comment>
<dbReference type="AlphaFoldDB" id="A0AAN9SSI4"/>